<name>A0A1E5WK66_9POAL</name>
<proteinExistence type="predicted"/>
<evidence type="ECO:0000313" key="2">
    <source>
        <dbReference type="Proteomes" id="UP000095767"/>
    </source>
</evidence>
<comment type="caution">
    <text evidence="1">The sequence shown here is derived from an EMBL/GenBank/DDBJ whole genome shotgun (WGS) entry which is preliminary data.</text>
</comment>
<accession>A0A1E5WK66</accession>
<evidence type="ECO:0000313" key="1">
    <source>
        <dbReference type="EMBL" id="OEL37796.1"/>
    </source>
</evidence>
<reference evidence="1 2" key="1">
    <citation type="submission" date="2016-09" db="EMBL/GenBank/DDBJ databases">
        <title>The draft genome of Dichanthelium oligosanthes: A C3 panicoid grass species.</title>
        <authorList>
            <person name="Studer A.J."/>
            <person name="Schnable J.C."/>
            <person name="Brutnell T.P."/>
        </authorList>
    </citation>
    <scope>NUCLEOTIDE SEQUENCE [LARGE SCALE GENOMIC DNA]</scope>
    <source>
        <strain evidence="2">cv. Kellogg 1175</strain>
        <tissue evidence="1">Leaf</tissue>
    </source>
</reference>
<sequence>MLDPCKISFCTLNFCGQEPTDLPEQTFLELFAGLERLHLTSARLSRGVVDHIVLSSGLKFPTFPFPALRNLELTGMLPEEDDTTTEQAITAGSKWASLPGNALAVNLGSDSLTMTAEPDLAVIVYFTAGLYNHCRT</sequence>
<protein>
    <submittedName>
        <fullName evidence="1">Uncharacterized protein</fullName>
    </submittedName>
</protein>
<dbReference type="Proteomes" id="UP000095767">
    <property type="component" value="Unassembled WGS sequence"/>
</dbReference>
<dbReference type="AlphaFoldDB" id="A0A1E5WK66"/>
<gene>
    <name evidence="1" type="ORF">BAE44_0001186</name>
</gene>
<dbReference type="EMBL" id="LWDX02004177">
    <property type="protein sequence ID" value="OEL37796.1"/>
    <property type="molecule type" value="Genomic_DNA"/>
</dbReference>
<organism evidence="1 2">
    <name type="scientific">Dichanthelium oligosanthes</name>
    <dbReference type="NCBI Taxonomy" id="888268"/>
    <lineage>
        <taxon>Eukaryota</taxon>
        <taxon>Viridiplantae</taxon>
        <taxon>Streptophyta</taxon>
        <taxon>Embryophyta</taxon>
        <taxon>Tracheophyta</taxon>
        <taxon>Spermatophyta</taxon>
        <taxon>Magnoliopsida</taxon>
        <taxon>Liliopsida</taxon>
        <taxon>Poales</taxon>
        <taxon>Poaceae</taxon>
        <taxon>PACMAD clade</taxon>
        <taxon>Panicoideae</taxon>
        <taxon>Panicodae</taxon>
        <taxon>Paniceae</taxon>
        <taxon>Dichantheliinae</taxon>
        <taxon>Dichanthelium</taxon>
    </lineage>
</organism>
<keyword evidence="2" id="KW-1185">Reference proteome</keyword>
<dbReference type="STRING" id="888268.A0A1E5WK66"/>